<dbReference type="GeneID" id="40088602"/>
<evidence type="ECO:0000313" key="1">
    <source>
        <dbReference type="EMBL" id="AUZ95358.1"/>
    </source>
</evidence>
<proteinExistence type="predicted"/>
<keyword evidence="2" id="KW-1185">Reference proteome</keyword>
<dbReference type="Proteomes" id="UP000223025">
    <property type="component" value="Segment"/>
</dbReference>
<accession>A0A2L0V0P0</accession>
<dbReference type="OrthoDB" id="8597at10239"/>
<sequence length="174" mass="20510">MGKRSDFERKPRDYYRTFDLRAGKALEPHIKERSTYIEPFAGRGDLVDQLTFLKCVGMTDIEPQREDIIQRDAFDYTADDFIGVDYCISNPPWDRKLLHPLISHYAEFVPTWFLFDSDWLFNVSSAPIIDKYLKEIVAIGRMKWDETTNMSGKDNCAWYLFDVNKTSTTFHSRR</sequence>
<protein>
    <submittedName>
        <fullName evidence="1">Uncharacterized protein</fullName>
    </submittedName>
</protein>
<dbReference type="EMBL" id="MF403008">
    <property type="protein sequence ID" value="AUZ95358.1"/>
    <property type="molecule type" value="Genomic_DNA"/>
</dbReference>
<dbReference type="RefSeq" id="YP_009612264.1">
    <property type="nucleotide sequence ID" value="NC_042013.1"/>
</dbReference>
<organism evidence="1 2">
    <name type="scientific">Agrobacterium phage Atu_ph07</name>
    <dbReference type="NCBI Taxonomy" id="2024264"/>
    <lineage>
        <taxon>Viruses</taxon>
        <taxon>Duplodnaviria</taxon>
        <taxon>Heunggongvirae</taxon>
        <taxon>Uroviricota</taxon>
        <taxon>Caudoviricetes</taxon>
        <taxon>Polybotosvirus</taxon>
        <taxon>Polybotosvirus Atuph07</taxon>
    </lineage>
</organism>
<name>A0A2L0V0P0_9CAUD</name>
<evidence type="ECO:0000313" key="2">
    <source>
        <dbReference type="Proteomes" id="UP000223025"/>
    </source>
</evidence>
<reference evidence="1 2" key="1">
    <citation type="submission" date="2017-06" db="EMBL/GenBank/DDBJ databases">
        <authorList>
            <person name="Kim H.J."/>
            <person name="Triplett B.A."/>
        </authorList>
    </citation>
    <scope>NUCLEOTIDE SEQUENCE [LARGE SCALE GENOMIC DNA]</scope>
</reference>
<dbReference type="KEGG" id="vg:40088602"/>